<gene>
    <name evidence="2" type="primary">eccB_2</name>
    <name evidence="2" type="ORF">GCM10009838_55060</name>
</gene>
<dbReference type="PANTHER" id="PTHR40765">
    <property type="entry name" value="ESX-2 SECRETION SYSTEM ATPASE ECCB2"/>
    <property type="match status" value="1"/>
</dbReference>
<keyword evidence="3" id="KW-1185">Reference proteome</keyword>
<sequence length="480" mass="48954">MATRKEQLTATEFSRRRVLGAMLRPSAGGVAEGVPRPFRAYFVAVVVVVIALGVAAVVGYLNPKPKDAWKRGLIADGSGTQYVLLGGRLHPVANTTSARLLFGPSAPAARPKDSELAPYLRDLGPAVGLAKVPGALPVVRNLDLKDFSACVTPDGKTVVEVGFPAASGPGLLAGPDALLVQDDSGQQWVVEDGLKYRVGDRAAVTAALATGAVRPRRVPAAWLSGLSAGDVLGVPTIAGRYGGPDPRPAPAGFDRIGMFGKTLGAGGAVSNYYLVTGDGVASVTPTMYELYQRDPRLAEFKFTETVLPAGEVTADMMVTTAASQTLSWPAALPRFSAAWQDAGTSGAAVLCATFSGTFDQQGRAHVGVSVRGALPSAVGPRGSGAVGSVASAASAGSGSAADVAVLAGHGVIVRESGSDPASAPEYLLTDTGYRYELVGAAPVRLGYDGVASCEVPSPWLRLVPLGTPLDPSKAGQPAGT</sequence>
<organism evidence="2 3">
    <name type="scientific">Catenulispora subtropica</name>
    <dbReference type="NCBI Taxonomy" id="450798"/>
    <lineage>
        <taxon>Bacteria</taxon>
        <taxon>Bacillati</taxon>
        <taxon>Actinomycetota</taxon>
        <taxon>Actinomycetes</taxon>
        <taxon>Catenulisporales</taxon>
        <taxon>Catenulisporaceae</taxon>
        <taxon>Catenulispora</taxon>
    </lineage>
</organism>
<dbReference type="NCBIfam" id="TIGR03919">
    <property type="entry name" value="T7SS_EccB"/>
    <property type="match status" value="1"/>
</dbReference>
<dbReference type="RefSeq" id="WP_344660026.1">
    <property type="nucleotide sequence ID" value="NZ_BAAAQM010000036.1"/>
</dbReference>
<keyword evidence="1" id="KW-0812">Transmembrane</keyword>
<dbReference type="Pfam" id="PF05108">
    <property type="entry name" value="T7SS_ESX1_EccB"/>
    <property type="match status" value="1"/>
</dbReference>
<keyword evidence="1" id="KW-1133">Transmembrane helix</keyword>
<protein>
    <submittedName>
        <fullName evidence="2">Type VII secretion protein EccB</fullName>
    </submittedName>
</protein>
<evidence type="ECO:0000256" key="1">
    <source>
        <dbReference type="SAM" id="Phobius"/>
    </source>
</evidence>
<evidence type="ECO:0000313" key="2">
    <source>
        <dbReference type="EMBL" id="GAA1985679.1"/>
    </source>
</evidence>
<evidence type="ECO:0000313" key="3">
    <source>
        <dbReference type="Proteomes" id="UP001499854"/>
    </source>
</evidence>
<comment type="caution">
    <text evidence="2">The sequence shown here is derived from an EMBL/GenBank/DDBJ whole genome shotgun (WGS) entry which is preliminary data.</text>
</comment>
<accession>A0ABN2SFD6</accession>
<feature type="transmembrane region" description="Helical" evidence="1">
    <location>
        <begin position="40"/>
        <end position="61"/>
    </location>
</feature>
<keyword evidence="1" id="KW-0472">Membrane</keyword>
<dbReference type="InterPro" id="IPR007795">
    <property type="entry name" value="T7SS_EccB"/>
</dbReference>
<dbReference type="PANTHER" id="PTHR40765:SF2">
    <property type="entry name" value="ESX-2 SECRETION SYSTEM ATPASE ECCB2"/>
    <property type="match status" value="1"/>
</dbReference>
<dbReference type="Proteomes" id="UP001499854">
    <property type="component" value="Unassembled WGS sequence"/>
</dbReference>
<dbReference type="Gene3D" id="3.30.2390.20">
    <property type="entry name" value="Type VII secretion system EccB, repeat 1 domain"/>
    <property type="match status" value="1"/>
</dbReference>
<proteinExistence type="predicted"/>
<name>A0ABN2SFD6_9ACTN</name>
<reference evidence="2 3" key="1">
    <citation type="journal article" date="2019" name="Int. J. Syst. Evol. Microbiol.">
        <title>The Global Catalogue of Microorganisms (GCM) 10K type strain sequencing project: providing services to taxonomists for standard genome sequencing and annotation.</title>
        <authorList>
            <consortium name="The Broad Institute Genomics Platform"/>
            <consortium name="The Broad Institute Genome Sequencing Center for Infectious Disease"/>
            <person name="Wu L."/>
            <person name="Ma J."/>
        </authorList>
    </citation>
    <scope>NUCLEOTIDE SEQUENCE [LARGE SCALE GENOMIC DNA]</scope>
    <source>
        <strain evidence="2 3">JCM 16013</strain>
    </source>
</reference>
<dbReference type="InterPro" id="IPR044857">
    <property type="entry name" value="T7SS_EccB_R1"/>
</dbReference>
<dbReference type="EMBL" id="BAAAQM010000036">
    <property type="protein sequence ID" value="GAA1985679.1"/>
    <property type="molecule type" value="Genomic_DNA"/>
</dbReference>